<feature type="compositionally biased region" description="Basic residues" evidence="1">
    <location>
        <begin position="180"/>
        <end position="189"/>
    </location>
</feature>
<evidence type="ECO:0000256" key="1">
    <source>
        <dbReference type="SAM" id="MobiDB-lite"/>
    </source>
</evidence>
<evidence type="ECO:0000313" key="2">
    <source>
        <dbReference type="EMBL" id="KAF2998014.1"/>
    </source>
</evidence>
<comment type="caution">
    <text evidence="2">The sequence shown here is derived from an EMBL/GenBank/DDBJ whole genome shotgun (WGS) entry which is preliminary data.</text>
</comment>
<proteinExistence type="predicted"/>
<dbReference type="Proteomes" id="UP000801428">
    <property type="component" value="Unassembled WGS sequence"/>
</dbReference>
<accession>A0A9P4T8N4</accession>
<feature type="compositionally biased region" description="Basic and acidic residues" evidence="1">
    <location>
        <begin position="154"/>
        <end position="179"/>
    </location>
</feature>
<feature type="region of interest" description="Disordered" evidence="1">
    <location>
        <begin position="108"/>
        <end position="189"/>
    </location>
</feature>
<dbReference type="AlphaFoldDB" id="A0A9P4T8N4"/>
<dbReference type="EMBL" id="SWKU01000021">
    <property type="protein sequence ID" value="KAF2998014.1"/>
    <property type="molecule type" value="Genomic_DNA"/>
</dbReference>
<evidence type="ECO:0000313" key="3">
    <source>
        <dbReference type="Proteomes" id="UP000801428"/>
    </source>
</evidence>
<name>A0A9P4T8N4_CURKU</name>
<gene>
    <name evidence="2" type="ORF">E8E13_007506</name>
</gene>
<protein>
    <submittedName>
        <fullName evidence="2">Uncharacterized protein</fullName>
    </submittedName>
</protein>
<reference evidence="2" key="1">
    <citation type="submission" date="2019-04" db="EMBL/GenBank/DDBJ databases">
        <title>Sequencing of skin fungus with MAO and IRED activity.</title>
        <authorList>
            <person name="Marsaioli A.J."/>
            <person name="Bonatto J.M.C."/>
            <person name="Reis Junior O."/>
        </authorList>
    </citation>
    <scope>NUCLEOTIDE SEQUENCE</scope>
    <source>
        <strain evidence="2">30M1</strain>
    </source>
</reference>
<sequence>MAPPVILKPEQYPGPGAWKIYQVSQEIYESYRISPPFDASGEQLLEDAKGKLDWFETEYGAWLQAGGIQELGLRVIPPRVPVYERENSAQSARTSQLAISPVTLLAIPPVSPPSPLSKQLPVDVGPSNPPGGVPGGLGSRALAKRGNSGSLGVEEEKAEEKKKAKETKDEEKEVEEKKERRGTKRRRSV</sequence>
<organism evidence="2 3">
    <name type="scientific">Curvularia kusanoi</name>
    <name type="common">Cochliobolus kusanoi</name>
    <dbReference type="NCBI Taxonomy" id="90978"/>
    <lineage>
        <taxon>Eukaryota</taxon>
        <taxon>Fungi</taxon>
        <taxon>Dikarya</taxon>
        <taxon>Ascomycota</taxon>
        <taxon>Pezizomycotina</taxon>
        <taxon>Dothideomycetes</taxon>
        <taxon>Pleosporomycetidae</taxon>
        <taxon>Pleosporales</taxon>
        <taxon>Pleosporineae</taxon>
        <taxon>Pleosporaceae</taxon>
        <taxon>Curvularia</taxon>
    </lineage>
</organism>
<keyword evidence="3" id="KW-1185">Reference proteome</keyword>